<organism evidence="2 3">
    <name type="scientific">Acinetobacter soli NIPH 2899</name>
    <dbReference type="NCBI Taxonomy" id="1217677"/>
    <lineage>
        <taxon>Bacteria</taxon>
        <taxon>Pseudomonadati</taxon>
        <taxon>Pseudomonadota</taxon>
        <taxon>Gammaproteobacteria</taxon>
        <taxon>Moraxellales</taxon>
        <taxon>Moraxellaceae</taxon>
        <taxon>Acinetobacter</taxon>
    </lineage>
</organism>
<evidence type="ECO:0008006" key="4">
    <source>
        <dbReference type="Google" id="ProtNLM"/>
    </source>
</evidence>
<protein>
    <recommendedName>
        <fullName evidence="4">YnhF family membrane protein</fullName>
    </recommendedName>
</protein>
<gene>
    <name evidence="2" type="ORF">F950_02925</name>
</gene>
<evidence type="ECO:0000313" key="3">
    <source>
        <dbReference type="Proteomes" id="UP000018433"/>
    </source>
</evidence>
<keyword evidence="3" id="KW-1185">Reference proteome</keyword>
<accession>A0ABP2U6A7</accession>
<reference evidence="2 3" key="1">
    <citation type="submission" date="2013-02" db="EMBL/GenBank/DDBJ databases">
        <title>The Genome Sequence of Acinetobacter soli NIPH 2899.</title>
        <authorList>
            <consortium name="The Broad Institute Genome Sequencing Platform"/>
            <consortium name="The Broad Institute Genome Sequencing Center for Infectious Disease"/>
            <person name="Cerqueira G."/>
            <person name="Feldgarden M."/>
            <person name="Courvalin P."/>
            <person name="Perichon B."/>
            <person name="Grillot-Courvalin C."/>
            <person name="Clermont D."/>
            <person name="Rocha E."/>
            <person name="Yoon E.-J."/>
            <person name="Nemec A."/>
            <person name="Walker B."/>
            <person name="Young S.K."/>
            <person name="Zeng Q."/>
            <person name="Gargeya S."/>
            <person name="Fitzgerald M."/>
            <person name="Haas B."/>
            <person name="Abouelleil A."/>
            <person name="Alvarado L."/>
            <person name="Arachchi H.M."/>
            <person name="Berlin A.M."/>
            <person name="Chapman S.B."/>
            <person name="Dewar J."/>
            <person name="Goldberg J."/>
            <person name="Griggs A."/>
            <person name="Gujja S."/>
            <person name="Hansen M."/>
            <person name="Howarth C."/>
            <person name="Imamovic A."/>
            <person name="Larimer J."/>
            <person name="McCowan C."/>
            <person name="Murphy C."/>
            <person name="Neiman D."/>
            <person name="Pearson M."/>
            <person name="Priest M."/>
            <person name="Roberts A."/>
            <person name="Saif S."/>
            <person name="Shea T."/>
            <person name="Sisk P."/>
            <person name="Sykes S."/>
            <person name="Wortman J."/>
            <person name="Nusbaum C."/>
            <person name="Birren B."/>
        </authorList>
    </citation>
    <scope>NUCLEOTIDE SEQUENCE [LARGE SCALE GENOMIC DNA]</scope>
    <source>
        <strain evidence="2 3">NIPH 2899</strain>
    </source>
</reference>
<keyword evidence="1" id="KW-0812">Transmembrane</keyword>
<evidence type="ECO:0000313" key="2">
    <source>
        <dbReference type="EMBL" id="ENV60363.1"/>
    </source>
</evidence>
<keyword evidence="1" id="KW-0472">Membrane</keyword>
<comment type="caution">
    <text evidence="2">The sequence shown here is derived from an EMBL/GenBank/DDBJ whole genome shotgun (WGS) entry which is preliminary data.</text>
</comment>
<name>A0ABP2U6A7_9GAMM</name>
<feature type="transmembrane region" description="Helical" evidence="1">
    <location>
        <begin position="6"/>
        <end position="28"/>
    </location>
</feature>
<dbReference type="Proteomes" id="UP000018433">
    <property type="component" value="Unassembled WGS sequence"/>
</dbReference>
<dbReference type="EMBL" id="APPV01000011">
    <property type="protein sequence ID" value="ENV60363.1"/>
    <property type="molecule type" value="Genomic_DNA"/>
</dbReference>
<sequence length="29" mass="3356">MRTLEFALVSSTVFTLIIMVYLFGQLAYK</sequence>
<proteinExistence type="predicted"/>
<keyword evidence="1" id="KW-1133">Transmembrane helix</keyword>
<evidence type="ECO:0000256" key="1">
    <source>
        <dbReference type="SAM" id="Phobius"/>
    </source>
</evidence>